<evidence type="ECO:0000259" key="5">
    <source>
        <dbReference type="PROSITE" id="PS50931"/>
    </source>
</evidence>
<keyword evidence="4" id="KW-0804">Transcription</keyword>
<keyword evidence="3" id="KW-0238">DNA-binding</keyword>
<dbReference type="Pfam" id="PF00126">
    <property type="entry name" value="HTH_1"/>
    <property type="match status" value="1"/>
</dbReference>
<dbReference type="InterPro" id="IPR036388">
    <property type="entry name" value="WH-like_DNA-bd_sf"/>
</dbReference>
<reference evidence="6 7" key="1">
    <citation type="submission" date="2024-09" db="EMBL/GenBank/DDBJ databases">
        <authorList>
            <person name="Sun Q."/>
            <person name="Mori K."/>
        </authorList>
    </citation>
    <scope>NUCLEOTIDE SEQUENCE [LARGE SCALE GENOMIC DNA]</scope>
    <source>
        <strain evidence="6 7">ATCC 51285</strain>
    </source>
</reference>
<dbReference type="PANTHER" id="PTHR30537:SF35">
    <property type="entry name" value="TRANSCRIPTIONAL REGULATORY PROTEIN"/>
    <property type="match status" value="1"/>
</dbReference>
<dbReference type="Pfam" id="PF03466">
    <property type="entry name" value="LysR_substrate"/>
    <property type="match status" value="1"/>
</dbReference>
<evidence type="ECO:0000256" key="4">
    <source>
        <dbReference type="ARBA" id="ARBA00023163"/>
    </source>
</evidence>
<feature type="domain" description="HTH lysR-type" evidence="5">
    <location>
        <begin position="25"/>
        <end position="82"/>
    </location>
</feature>
<proteinExistence type="inferred from homology"/>
<protein>
    <submittedName>
        <fullName evidence="6">LysR family transcriptional regulator</fullName>
    </submittedName>
</protein>
<comment type="similarity">
    <text evidence="1">Belongs to the LysR transcriptional regulatory family.</text>
</comment>
<name>A0ABV5ZF56_9GAMM</name>
<dbReference type="SUPFAM" id="SSF46785">
    <property type="entry name" value="Winged helix' DNA-binding domain"/>
    <property type="match status" value="1"/>
</dbReference>
<dbReference type="SUPFAM" id="SSF53850">
    <property type="entry name" value="Periplasmic binding protein-like II"/>
    <property type="match status" value="1"/>
</dbReference>
<keyword evidence="7" id="KW-1185">Reference proteome</keyword>
<keyword evidence="2" id="KW-0805">Transcription regulation</keyword>
<gene>
    <name evidence="6" type="ORF">ACFFLH_10050</name>
</gene>
<organism evidence="6 7">
    <name type="scientific">Balneatrix alpica</name>
    <dbReference type="NCBI Taxonomy" id="75684"/>
    <lineage>
        <taxon>Bacteria</taxon>
        <taxon>Pseudomonadati</taxon>
        <taxon>Pseudomonadota</taxon>
        <taxon>Gammaproteobacteria</taxon>
        <taxon>Oceanospirillales</taxon>
        <taxon>Balneatrichaceae</taxon>
        <taxon>Balneatrix</taxon>
    </lineage>
</organism>
<dbReference type="InterPro" id="IPR000847">
    <property type="entry name" value="LysR_HTH_N"/>
</dbReference>
<dbReference type="CDD" id="cd08422">
    <property type="entry name" value="PBP2_CrgA_like"/>
    <property type="match status" value="1"/>
</dbReference>
<evidence type="ECO:0000256" key="2">
    <source>
        <dbReference type="ARBA" id="ARBA00023015"/>
    </source>
</evidence>
<dbReference type="RefSeq" id="WP_245593662.1">
    <property type="nucleotide sequence ID" value="NZ_JBHLZN010000003.1"/>
</dbReference>
<dbReference type="PROSITE" id="PS50931">
    <property type="entry name" value="HTH_LYSR"/>
    <property type="match status" value="1"/>
</dbReference>
<accession>A0ABV5ZF56</accession>
<dbReference type="Gene3D" id="3.40.190.290">
    <property type="match status" value="1"/>
</dbReference>
<dbReference type="EMBL" id="JBHLZN010000003">
    <property type="protein sequence ID" value="MFB9886754.1"/>
    <property type="molecule type" value="Genomic_DNA"/>
</dbReference>
<evidence type="ECO:0000313" key="7">
    <source>
        <dbReference type="Proteomes" id="UP001589628"/>
    </source>
</evidence>
<dbReference type="Gene3D" id="1.10.10.10">
    <property type="entry name" value="Winged helix-like DNA-binding domain superfamily/Winged helix DNA-binding domain"/>
    <property type="match status" value="1"/>
</dbReference>
<dbReference type="InterPro" id="IPR058163">
    <property type="entry name" value="LysR-type_TF_proteobact-type"/>
</dbReference>
<evidence type="ECO:0000256" key="3">
    <source>
        <dbReference type="ARBA" id="ARBA00023125"/>
    </source>
</evidence>
<comment type="caution">
    <text evidence="6">The sequence shown here is derived from an EMBL/GenBank/DDBJ whole genome shotgun (WGS) entry which is preliminary data.</text>
</comment>
<dbReference type="PANTHER" id="PTHR30537">
    <property type="entry name" value="HTH-TYPE TRANSCRIPTIONAL REGULATOR"/>
    <property type="match status" value="1"/>
</dbReference>
<dbReference type="InterPro" id="IPR005119">
    <property type="entry name" value="LysR_subst-bd"/>
</dbReference>
<dbReference type="InterPro" id="IPR036390">
    <property type="entry name" value="WH_DNA-bd_sf"/>
</dbReference>
<evidence type="ECO:0000313" key="6">
    <source>
        <dbReference type="EMBL" id="MFB9886754.1"/>
    </source>
</evidence>
<evidence type="ECO:0000256" key="1">
    <source>
        <dbReference type="ARBA" id="ARBA00009437"/>
    </source>
</evidence>
<sequence length="321" mass="36394">MAVMWNNCFHIDDNLRLHSLGGGVDRLRAMQLFVRLADLGSFTRVAEQTRFSKSMISKEISRLEEELGVRLLHRSTRALQLTYAGEGYLQRARGILAQLDEADHFLQVLQQQPRGKLKINAPMALGITDLSKMFADFMQAYPDIELDIHLSDDSVDLLQQGFDLGFRASSQPVDVNYVGRPLTRFAYRVCVGADYLAHHPAIHLPQDLQQHPCFIYSYFQGGRVWPLEDGIAVQGRLRVNNTLFILEAVKRNLGVGFLPEFVCREALQRGEVVEVLAEAAKPPLTLYALYPVRNFVPPSVLQCIRFLQQWFAEHGESTAPR</sequence>
<dbReference type="Proteomes" id="UP001589628">
    <property type="component" value="Unassembled WGS sequence"/>
</dbReference>